<evidence type="ECO:0000313" key="7">
    <source>
        <dbReference type="Proteomes" id="UP000287756"/>
    </source>
</evidence>
<dbReference type="Gene3D" id="2.30.30.40">
    <property type="entry name" value="SH3 Domains"/>
    <property type="match status" value="1"/>
</dbReference>
<dbReference type="SUPFAM" id="SSF53187">
    <property type="entry name" value="Zn-dependent exopeptidases"/>
    <property type="match status" value="1"/>
</dbReference>
<dbReference type="InterPro" id="IPR003646">
    <property type="entry name" value="SH3-like_bac-type"/>
</dbReference>
<dbReference type="PANTHER" id="PTHR30404:SF0">
    <property type="entry name" value="N-ACETYLMURAMOYL-L-ALANINE AMIDASE AMIC"/>
    <property type="match status" value="1"/>
</dbReference>
<evidence type="ECO:0000313" key="6">
    <source>
        <dbReference type="EMBL" id="QAS53432.1"/>
    </source>
</evidence>
<feature type="domain" description="SLH" evidence="4">
    <location>
        <begin position="23"/>
        <end position="82"/>
    </location>
</feature>
<organism evidence="6 7">
    <name type="scientific">Halobacillus litoralis</name>
    <dbReference type="NCBI Taxonomy" id="45668"/>
    <lineage>
        <taxon>Bacteria</taxon>
        <taxon>Bacillati</taxon>
        <taxon>Bacillota</taxon>
        <taxon>Bacilli</taxon>
        <taxon>Bacillales</taxon>
        <taxon>Bacillaceae</taxon>
        <taxon>Halobacillus</taxon>
    </lineage>
</organism>
<dbReference type="Pfam" id="PF01520">
    <property type="entry name" value="Amidase_3"/>
    <property type="match status" value="1"/>
</dbReference>
<dbReference type="InterPro" id="IPR001119">
    <property type="entry name" value="SLH_dom"/>
</dbReference>
<dbReference type="InterPro" id="IPR002508">
    <property type="entry name" value="MurNAc-LAA_cat"/>
</dbReference>
<sequence length="456" mass="49896">MSKKWLYGFFGILLFVVGVLIPQGKALAFHDVPSKYETEIRYLIDRGIVKGVPGGDFAPDQIVTREQAATMVGRALGLDGDRRNTVFYGVDSNSYASGYIQSAYEKGIITGYTDGTFRPKKQMTRGEMAYLISKAFSLSDQSPVHYDDLQSSGSQYEAINKVTTAGISNGYSDGTYKPTHSITRTEFSLLVARGLNANFRVSQDNNPLEERVVTAGILNARSGPSTSHSIIGKLSRGTTIEVYSEQGDWLKFSYGSLEGYVHKDYTAPKTSGSRTIAIDAGHGDGDGGAQGNGVLEKEINLKVAKRVQDYLENSGIDVVMTRSDDTFVELGDRVTYAVNHNADTFVSIHSNSFSNPNVSGVETFYSSSALSQRASDSKRLATFIQNRLVKAMQSNDRGVKDVPYKVIDDTPLPSALVELGFVTNDSDASKLGSSYWRDRAAKAIYQGIIDYYNWKG</sequence>
<gene>
    <name evidence="6" type="ORF">HLI_15110</name>
</gene>
<feature type="domain" description="SH3b" evidence="5">
    <location>
        <begin position="208"/>
        <end position="270"/>
    </location>
</feature>
<keyword evidence="1" id="KW-0732">Signal</keyword>
<dbReference type="OrthoDB" id="9806267at2"/>
<dbReference type="PANTHER" id="PTHR30404">
    <property type="entry name" value="N-ACETYLMURAMOYL-L-ALANINE AMIDASE"/>
    <property type="match status" value="1"/>
</dbReference>
<feature type="domain" description="SLH" evidence="4">
    <location>
        <begin position="83"/>
        <end position="146"/>
    </location>
</feature>
<dbReference type="Gene3D" id="3.40.630.40">
    <property type="entry name" value="Zn-dependent exopeptidases"/>
    <property type="match status" value="1"/>
</dbReference>
<evidence type="ECO:0000259" key="4">
    <source>
        <dbReference type="PROSITE" id="PS51272"/>
    </source>
</evidence>
<dbReference type="InterPro" id="IPR050695">
    <property type="entry name" value="N-acetylmuramoyl_amidase_3"/>
</dbReference>
<feature type="domain" description="SLH" evidence="4">
    <location>
        <begin position="147"/>
        <end position="205"/>
    </location>
</feature>
<dbReference type="PROSITE" id="PS51272">
    <property type="entry name" value="SLH"/>
    <property type="match status" value="3"/>
</dbReference>
<dbReference type="SMART" id="SM00287">
    <property type="entry name" value="SH3b"/>
    <property type="match status" value="1"/>
</dbReference>
<dbReference type="PROSITE" id="PS51781">
    <property type="entry name" value="SH3B"/>
    <property type="match status" value="1"/>
</dbReference>
<dbReference type="AlphaFoldDB" id="A0A410MFB7"/>
<dbReference type="GO" id="GO:0009253">
    <property type="term" value="P:peptidoglycan catabolic process"/>
    <property type="evidence" value="ECO:0007669"/>
    <property type="project" value="InterPro"/>
</dbReference>
<dbReference type="Pfam" id="PF00395">
    <property type="entry name" value="SLH"/>
    <property type="match status" value="3"/>
</dbReference>
<proteinExistence type="predicted"/>
<name>A0A410MFB7_9BACI</name>
<dbReference type="GO" id="GO:0071555">
    <property type="term" value="P:cell wall organization"/>
    <property type="evidence" value="ECO:0007669"/>
    <property type="project" value="UniProtKB-KW"/>
</dbReference>
<dbReference type="CDD" id="cd02696">
    <property type="entry name" value="MurNAc-LAA"/>
    <property type="match status" value="1"/>
</dbReference>
<keyword evidence="3" id="KW-0961">Cell wall biogenesis/degradation</keyword>
<dbReference type="GO" id="GO:0008745">
    <property type="term" value="F:N-acetylmuramoyl-L-alanine amidase activity"/>
    <property type="evidence" value="ECO:0007669"/>
    <property type="project" value="InterPro"/>
</dbReference>
<evidence type="ECO:0000259" key="5">
    <source>
        <dbReference type="PROSITE" id="PS51781"/>
    </source>
</evidence>
<evidence type="ECO:0000256" key="2">
    <source>
        <dbReference type="ARBA" id="ARBA00022801"/>
    </source>
</evidence>
<dbReference type="GO" id="GO:0030288">
    <property type="term" value="C:outer membrane-bounded periplasmic space"/>
    <property type="evidence" value="ECO:0007669"/>
    <property type="project" value="TreeGrafter"/>
</dbReference>
<evidence type="ECO:0000256" key="3">
    <source>
        <dbReference type="ARBA" id="ARBA00023316"/>
    </source>
</evidence>
<evidence type="ECO:0000256" key="1">
    <source>
        <dbReference type="ARBA" id="ARBA00022729"/>
    </source>
</evidence>
<dbReference type="RefSeq" id="WP_128525707.1">
    <property type="nucleotide sequence ID" value="NZ_CP026118.1"/>
</dbReference>
<dbReference type="Proteomes" id="UP000287756">
    <property type="component" value="Chromosome"/>
</dbReference>
<dbReference type="EMBL" id="CP026118">
    <property type="protein sequence ID" value="QAS53432.1"/>
    <property type="molecule type" value="Genomic_DNA"/>
</dbReference>
<dbReference type="KEGG" id="hli:HLI_15110"/>
<dbReference type="Pfam" id="PF08239">
    <property type="entry name" value="SH3_3"/>
    <property type="match status" value="1"/>
</dbReference>
<accession>A0A410MFB7</accession>
<keyword evidence="2" id="KW-0378">Hydrolase</keyword>
<dbReference type="SMART" id="SM00646">
    <property type="entry name" value="Ami_3"/>
    <property type="match status" value="1"/>
</dbReference>
<reference evidence="6 7" key="1">
    <citation type="submission" date="2018-01" db="EMBL/GenBank/DDBJ databases">
        <title>The whole genome sequencing and assembly of Halobacillus litoralis ERB031 strain.</title>
        <authorList>
            <person name="Lee S.-J."/>
            <person name="Park M.-K."/>
            <person name="Kim J.-Y."/>
            <person name="Lee Y.-J."/>
            <person name="Yi H."/>
            <person name="Bahn Y.-S."/>
            <person name="Kim J.F."/>
            <person name="Lee D.-W."/>
        </authorList>
    </citation>
    <scope>NUCLEOTIDE SEQUENCE [LARGE SCALE GENOMIC DNA]</scope>
    <source>
        <strain evidence="6 7">ERB 031</strain>
    </source>
</reference>
<protein>
    <submittedName>
        <fullName evidence="6">N-acetylmuramoyl-L-alanine amidase</fullName>
    </submittedName>
</protein>